<dbReference type="AlphaFoldDB" id="A0AAV4TG01"/>
<protein>
    <submittedName>
        <fullName evidence="1">Uncharacterized protein</fullName>
    </submittedName>
</protein>
<proteinExistence type="predicted"/>
<organism evidence="1 2">
    <name type="scientific">Caerostris extrusa</name>
    <name type="common">Bark spider</name>
    <name type="synonym">Caerostris bankana</name>
    <dbReference type="NCBI Taxonomy" id="172846"/>
    <lineage>
        <taxon>Eukaryota</taxon>
        <taxon>Metazoa</taxon>
        <taxon>Ecdysozoa</taxon>
        <taxon>Arthropoda</taxon>
        <taxon>Chelicerata</taxon>
        <taxon>Arachnida</taxon>
        <taxon>Araneae</taxon>
        <taxon>Araneomorphae</taxon>
        <taxon>Entelegynae</taxon>
        <taxon>Araneoidea</taxon>
        <taxon>Araneidae</taxon>
        <taxon>Caerostris</taxon>
    </lineage>
</organism>
<name>A0AAV4TG01_CAEEX</name>
<sequence>MRGDGRYCFSPHTIDRIVIKTRHGALTEGIKNAQPPSMSGVRVRVGIMEIDLQMSHIFTCPHIYIFTFHIYLPGWDPLRDRQRVGKLPDFNNGKKVTLPDVASSKGPSAGVTRRTSFKKEEIFTPFKREESSLKI</sequence>
<dbReference type="Proteomes" id="UP001054945">
    <property type="component" value="Unassembled WGS sequence"/>
</dbReference>
<comment type="caution">
    <text evidence="1">The sequence shown here is derived from an EMBL/GenBank/DDBJ whole genome shotgun (WGS) entry which is preliminary data.</text>
</comment>
<dbReference type="EMBL" id="BPLR01011039">
    <property type="protein sequence ID" value="GIY43817.1"/>
    <property type="molecule type" value="Genomic_DNA"/>
</dbReference>
<keyword evidence="2" id="KW-1185">Reference proteome</keyword>
<evidence type="ECO:0000313" key="2">
    <source>
        <dbReference type="Proteomes" id="UP001054945"/>
    </source>
</evidence>
<gene>
    <name evidence="1" type="ORF">CEXT_753371</name>
</gene>
<evidence type="ECO:0000313" key="1">
    <source>
        <dbReference type="EMBL" id="GIY43817.1"/>
    </source>
</evidence>
<accession>A0AAV4TG01</accession>
<reference evidence="1 2" key="1">
    <citation type="submission" date="2021-06" db="EMBL/GenBank/DDBJ databases">
        <title>Caerostris extrusa draft genome.</title>
        <authorList>
            <person name="Kono N."/>
            <person name="Arakawa K."/>
        </authorList>
    </citation>
    <scope>NUCLEOTIDE SEQUENCE [LARGE SCALE GENOMIC DNA]</scope>
</reference>